<feature type="compositionally biased region" description="Basic and acidic residues" evidence="6">
    <location>
        <begin position="2320"/>
        <end position="2338"/>
    </location>
</feature>
<dbReference type="Pfam" id="PF13087">
    <property type="entry name" value="AAA_12"/>
    <property type="match status" value="1"/>
</dbReference>
<dbReference type="PANTHER" id="PTHR10887:SF495">
    <property type="entry name" value="HELICASE SENATAXIN ISOFORM X1-RELATED"/>
    <property type="match status" value="1"/>
</dbReference>
<feature type="compositionally biased region" description="Basic and acidic residues" evidence="6">
    <location>
        <begin position="2558"/>
        <end position="2572"/>
    </location>
</feature>
<dbReference type="GO" id="GO:0005694">
    <property type="term" value="C:chromosome"/>
    <property type="evidence" value="ECO:0007669"/>
    <property type="project" value="UniProtKB-ARBA"/>
</dbReference>
<evidence type="ECO:0000256" key="6">
    <source>
        <dbReference type="SAM" id="MobiDB-lite"/>
    </source>
</evidence>
<feature type="compositionally biased region" description="Basic and acidic residues" evidence="6">
    <location>
        <begin position="2147"/>
        <end position="2200"/>
    </location>
</feature>
<dbReference type="Pfam" id="PF12726">
    <property type="entry name" value="SEN1_N"/>
    <property type="match status" value="1"/>
</dbReference>
<feature type="compositionally biased region" description="Polar residues" evidence="6">
    <location>
        <begin position="2339"/>
        <end position="2357"/>
    </location>
</feature>
<feature type="region of interest" description="Disordered" evidence="6">
    <location>
        <begin position="2386"/>
        <end position="2486"/>
    </location>
</feature>
<evidence type="ECO:0000259" key="8">
    <source>
        <dbReference type="Pfam" id="PF13086"/>
    </source>
</evidence>
<dbReference type="SUPFAM" id="SSF52540">
    <property type="entry name" value="P-loop containing nucleoside triphosphate hydrolases"/>
    <property type="match status" value="1"/>
</dbReference>
<feature type="region of interest" description="Disordered" evidence="6">
    <location>
        <begin position="676"/>
        <end position="708"/>
    </location>
</feature>
<accession>A0A9W9YAN5</accession>
<dbReference type="GO" id="GO:0006369">
    <property type="term" value="P:termination of RNA polymerase II transcription"/>
    <property type="evidence" value="ECO:0007669"/>
    <property type="project" value="TreeGrafter"/>
</dbReference>
<dbReference type="InterPro" id="IPR027417">
    <property type="entry name" value="P-loop_NTPase"/>
</dbReference>
<keyword evidence="1" id="KW-0547">Nucleotide-binding</keyword>
<feature type="region of interest" description="Disordered" evidence="6">
    <location>
        <begin position="878"/>
        <end position="933"/>
    </location>
</feature>
<feature type="compositionally biased region" description="Basic and acidic residues" evidence="6">
    <location>
        <begin position="2073"/>
        <end position="2117"/>
    </location>
</feature>
<dbReference type="OrthoDB" id="6513042at2759"/>
<feature type="coiled-coil region" evidence="5">
    <location>
        <begin position="1568"/>
        <end position="1628"/>
    </location>
</feature>
<dbReference type="InterPro" id="IPR047187">
    <property type="entry name" value="SF1_C_Upf1"/>
</dbReference>
<dbReference type="Pfam" id="PF13086">
    <property type="entry name" value="AAA_11"/>
    <property type="match status" value="1"/>
</dbReference>
<dbReference type="GO" id="GO:0005524">
    <property type="term" value="F:ATP binding"/>
    <property type="evidence" value="ECO:0007669"/>
    <property type="project" value="UniProtKB-KW"/>
</dbReference>
<evidence type="ECO:0000256" key="4">
    <source>
        <dbReference type="ARBA" id="ARBA00022840"/>
    </source>
</evidence>
<feature type="domain" description="Helicase Sen1 N-terminal" evidence="7">
    <location>
        <begin position="55"/>
        <end position="431"/>
    </location>
</feature>
<dbReference type="GO" id="GO:0016787">
    <property type="term" value="F:hydrolase activity"/>
    <property type="evidence" value="ECO:0007669"/>
    <property type="project" value="UniProtKB-KW"/>
</dbReference>
<feature type="region of interest" description="Disordered" evidence="6">
    <location>
        <begin position="572"/>
        <end position="613"/>
    </location>
</feature>
<evidence type="ECO:0000256" key="3">
    <source>
        <dbReference type="ARBA" id="ARBA00022806"/>
    </source>
</evidence>
<sequence length="2606" mass="291866">MDVVVKQEKDCSWLDSPINNRTCEWCSAPDFMNGELPKYVNVPLDDWPGDLLLDLCYCYDCVQEYHRLQEELIVKVEKHKKVLQLLDIDRLARTITNALENVGERKVFAPPLQDVATKLQVPLLEILKFPYLLHNERLARLFQKGLIALNVCSYPLKLEEKLPGTYLLLVHPDPEVRGWAVKSVRGQGLINPDDYDFLKEVIKWMIQVVEFYLFDYADLMAPENKQETLPFEYLPSHLFMPLTIREYWQGLFVLLRQMDVTTVQSCFMSSTGHMGFLNTIVSPMENQEDEAFGPKFQCFVVLLERLGNRIWQISAFNYKPDHLFIMITNNHVFHNAVTKWQNQEDEATFSQEVLSGDSQRTRASCDTKFYNFYNTAVAWYQPFVQSLLDFDSGGDCLSLVIEYLHKVADNCSYQNTFKSDVQSALLKIIYDLLNKRMFVLLVPTVRLWAIDIIDVVIFELGDKKVLEGTRTLLQHLLKGCHRLGHKHALKYWELFRFPGLKQLSAEDKQQIISLLVQSFEAQRKLPFQVVHSRHGSKAPVVSPSCSTKAEHQTTQPTLPLKEIKVQGSCGNGDSNWLAGENSDTTHQEDIRSQEKPGPSTRFTSSEDEEEEEEETFWIKVKRLKKSKHSLGNIKVSKKSMAMRGKPLNARVFLTNVMGSSVGILTAEKGIKSVALQSTTQPKQRHTARKSAGRTKMHAPPIQQNCGDASSLKREAIITGATPDDAIIIISDSDDDGEFEAKISEQKEPISKGDKGAGILDDYFYYNSSESDDVALMELVDELESPANAVKTYSTIQNTTSGNSSMKATISSDNNSSDDVFSIPVMESNDISFTSVEPSAHGNVSPKVKTGKTRIDYNTASCTAVKGIIDESGDVMDYDNESDDFSLQDMNKLESPPNTKKPFSRIQSRAVSNSSAKADLLSENDTSDDEPLSSYAHKAFNSSSVKTPAHDIAPRMKTGEMVFDGAINVTSLDTSAHDIGLPEVKTERMEVDVSSFPERKDIAGEVDYIMDPDGSSDVKEEKYENERDGNQFFQTVEPESMAQEEEKTSLSTISGQLQNDAVIDDGMNFWLDYYGYSELVLNSQENALASVEEDLDDLYSTQIESVKEDNTILSSTDDNDKAIPDEVIPNEKAKKHVSFAIDSSPGDTVANSSRPSVSQIAITKPSRALSEDEFFHKILSWKVDLLHNSRRNGRPASQPWNCFAECVPECFESMDQYYNTFKPLLFMEIREQALTSWEKRDVNRKCVAMDVLDGSFDNNFWVIPCSGLINEQQQKQALFPLESDLVLVTRIAADGRGGSEHSVFGVVEKAEVKRVQPSRRVSMGSSGGEDESTEAKFQLTLNIKTTLNFRPVRNCRLQVEFVTSLLTALRQWVGLMHLSKSLLACDILRPRKTDYFCSNDYHQSSHVAKEYNESQEKVISTAANAVHMPFPIPRICLVQGPPGTGKSYTIVGLVKEILNRTREMPTQPTAVPSNGALPSKVRILLCAPSNAAIDELIGRITEAQIQLEKRHDNKEIRRVNRQDAVKTAFSNNCGDLCLVRVGRKSHIHPAVMKFSLDSMTKKILANASASAMEDNLNSIKERLKAIDASEKKLEREIWKLQTSPDKNELEKLQNEKAKLSNCKHHLEMKCRTEKTKQANKRREEARIRRDILDCADVVCTTLNGAGSTCLTQDQAGRRVCPFTCVIVDEACQSNELDLLIPLGFQASKLVLVGDPEQLPSTVLSMEAKDKLLGRSMFGRLYKFFRHHKKEMEKPVLMLEEQYRMHPEIAAFPSGHVYSNCLKNHRSLEKRPFPLEKHYALFDVRRGQEKCQDKGALWNPSEADVIANLCRDLTKTLHADSIGIITPYRKQKFEIQNRLLNKGLSRGDATIEVNTVDGFQGREKDVIILSCVRAQSYRGSIGFLSDRQRMNVALTRARHALYVFGHMETLKGGSSDWNALVEDAEKRQCLFPVESSAEVRQILSIGVTNDVQSPAKDPRLNANHISSKGSDSRGNSSSSDRAVHQAKASGEVPCAGPAVVPGSKDEKLPSATTEGRVGASADMTGETPNLVTISTDSTDSDPLHSSGRAASPAGESRRKDVTSTHVDRQEKEGRLPRDRHQKQTKEVQRHRPRSDDRRYQGHGHRYSGKRDHSYRHHHRHENRNGAAKESNHTFSEHSRYHSSHRDRDRDRDHDRVESSAHQGRHTEPIRKRPDSRGSHRSETTTTSLDKSAVSNAEEMNSDNTLQMSTQNASLHSVIKNNANSVEGSAHQGRHMEPGRKRPDSGGSHRSETTTTSLDKSAVSNAEEIDSDNTLQMSTHNVLLDSVIKNNANSVEGSAHQGRHMDQSRKRPDSRGSHRSETTTTTLDKNAVSNAEEMSSDNTHNVLLDCVLENNASHSREYFMNLERQERQAEAGRSPGQTGWSPARPEWSSSETGSSHTEPARAPNPGFPTKVLQSISASYSSAGPSPSTSSATHPNTPLHRTFEAAASSSSLAPRPITPQHSTPVNTVGRSFEQPSFEFNHSLDRRRSSSVIGELVPSAQEAADLVRQRYTPVEGPPIIKATDDLLRNPHGSRKRKAHDMCRDVSSLRERASGEIGSPTRRTAVAPRLNIVKKSQGNFRGRKNWNK</sequence>
<feature type="compositionally biased region" description="Polar residues" evidence="6">
    <location>
        <begin position="2044"/>
        <end position="2055"/>
    </location>
</feature>
<keyword evidence="3" id="KW-0347">Helicase</keyword>
<dbReference type="InterPro" id="IPR041679">
    <property type="entry name" value="DNA2/NAM7-like_C"/>
</dbReference>
<feature type="compositionally biased region" description="Basic residues" evidence="6">
    <location>
        <begin position="682"/>
        <end position="696"/>
    </location>
</feature>
<reference evidence="10" key="1">
    <citation type="submission" date="2023-01" db="EMBL/GenBank/DDBJ databases">
        <title>Genome assembly of the deep-sea coral Lophelia pertusa.</title>
        <authorList>
            <person name="Herrera S."/>
            <person name="Cordes E."/>
        </authorList>
    </citation>
    <scope>NUCLEOTIDE SEQUENCE</scope>
    <source>
        <strain evidence="10">USNM1676648</strain>
        <tissue evidence="10">Polyp</tissue>
    </source>
</reference>
<dbReference type="Gene3D" id="3.40.50.300">
    <property type="entry name" value="P-loop containing nucleotide triphosphate hydrolases"/>
    <property type="match status" value="2"/>
</dbReference>
<dbReference type="CDD" id="cd18808">
    <property type="entry name" value="SF1_C_Upf1"/>
    <property type="match status" value="1"/>
</dbReference>
<feature type="domain" description="DNA2/NAM7 helicase helicase" evidence="8">
    <location>
        <begin position="1410"/>
        <end position="1723"/>
    </location>
</feature>
<dbReference type="FunFam" id="3.40.50.300:FF:000326">
    <property type="entry name" value="P-loop containing nucleoside triphosphate hydrolase"/>
    <property type="match status" value="1"/>
</dbReference>
<evidence type="ECO:0000256" key="5">
    <source>
        <dbReference type="SAM" id="Coils"/>
    </source>
</evidence>
<evidence type="ECO:0000259" key="7">
    <source>
        <dbReference type="Pfam" id="PF12726"/>
    </source>
</evidence>
<feature type="region of interest" description="Disordered" evidence="6">
    <location>
        <begin position="2244"/>
        <end position="2291"/>
    </location>
</feature>
<feature type="compositionally biased region" description="Low complexity" evidence="6">
    <location>
        <begin position="1984"/>
        <end position="1998"/>
    </location>
</feature>
<evidence type="ECO:0000313" key="10">
    <source>
        <dbReference type="EMBL" id="KAJ7330186.1"/>
    </source>
</evidence>
<evidence type="ECO:0008006" key="12">
    <source>
        <dbReference type="Google" id="ProtNLM"/>
    </source>
</evidence>
<dbReference type="CDD" id="cd18042">
    <property type="entry name" value="DEXXQc_SETX"/>
    <property type="match status" value="1"/>
</dbReference>
<proteinExistence type="predicted"/>
<keyword evidence="2" id="KW-0378">Hydrolase</keyword>
<feature type="region of interest" description="Disordered" evidence="6">
    <location>
        <begin position="1969"/>
        <end position="2219"/>
    </location>
</feature>
<feature type="compositionally biased region" description="Polar residues" evidence="6">
    <location>
        <begin position="2270"/>
        <end position="2281"/>
    </location>
</feature>
<feature type="region of interest" description="Disordered" evidence="6">
    <location>
        <begin position="2540"/>
        <end position="2606"/>
    </location>
</feature>
<keyword evidence="4" id="KW-0067">ATP-binding</keyword>
<feature type="compositionally biased region" description="Low complexity" evidence="6">
    <location>
        <begin position="2435"/>
        <end position="2458"/>
    </location>
</feature>
<evidence type="ECO:0000256" key="2">
    <source>
        <dbReference type="ARBA" id="ARBA00022801"/>
    </source>
</evidence>
<keyword evidence="11" id="KW-1185">Reference proteome</keyword>
<dbReference type="EMBL" id="MU827793">
    <property type="protein sequence ID" value="KAJ7330186.1"/>
    <property type="molecule type" value="Genomic_DNA"/>
</dbReference>
<feature type="region of interest" description="Disordered" evidence="6">
    <location>
        <begin position="536"/>
        <end position="558"/>
    </location>
</feature>
<feature type="compositionally biased region" description="Polar residues" evidence="6">
    <location>
        <begin position="904"/>
        <end position="915"/>
    </location>
</feature>
<protein>
    <recommendedName>
        <fullName evidence="12">Helicase senataxin</fullName>
    </recommendedName>
</protein>
<feature type="compositionally biased region" description="Basic and acidic residues" evidence="6">
    <location>
        <begin position="583"/>
        <end position="594"/>
    </location>
</feature>
<dbReference type="PANTHER" id="PTHR10887">
    <property type="entry name" value="DNA2/NAM7 HELICASE FAMILY"/>
    <property type="match status" value="1"/>
</dbReference>
<feature type="compositionally biased region" description="Basic residues" evidence="6">
    <location>
        <begin position="2118"/>
        <end position="2139"/>
    </location>
</feature>
<feature type="compositionally biased region" description="Polar residues" evidence="6">
    <location>
        <begin position="2408"/>
        <end position="2418"/>
    </location>
</feature>
<evidence type="ECO:0000259" key="9">
    <source>
        <dbReference type="Pfam" id="PF13087"/>
    </source>
</evidence>
<keyword evidence="5" id="KW-0175">Coiled coil</keyword>
<comment type="caution">
    <text evidence="10">The sequence shown here is derived from an EMBL/GenBank/DDBJ whole genome shotgun (WGS) entry which is preliminary data.</text>
</comment>
<dbReference type="GO" id="GO:0004386">
    <property type="term" value="F:helicase activity"/>
    <property type="evidence" value="ECO:0007669"/>
    <property type="project" value="UniProtKB-KW"/>
</dbReference>
<name>A0A9W9YAN5_9CNID</name>
<organism evidence="10 11">
    <name type="scientific">Desmophyllum pertusum</name>
    <dbReference type="NCBI Taxonomy" id="174260"/>
    <lineage>
        <taxon>Eukaryota</taxon>
        <taxon>Metazoa</taxon>
        <taxon>Cnidaria</taxon>
        <taxon>Anthozoa</taxon>
        <taxon>Hexacorallia</taxon>
        <taxon>Scleractinia</taxon>
        <taxon>Caryophylliina</taxon>
        <taxon>Caryophylliidae</taxon>
        <taxon>Desmophyllum</taxon>
    </lineage>
</organism>
<dbReference type="InterPro" id="IPR024481">
    <property type="entry name" value="Helicase_Sen1_N"/>
</dbReference>
<dbReference type="Proteomes" id="UP001163046">
    <property type="component" value="Unassembled WGS sequence"/>
</dbReference>
<feature type="compositionally biased region" description="Basic and acidic residues" evidence="6">
    <location>
        <begin position="2251"/>
        <end position="2269"/>
    </location>
</feature>
<gene>
    <name evidence="10" type="ORF">OS493_022706</name>
</gene>
<evidence type="ECO:0000313" key="11">
    <source>
        <dbReference type="Proteomes" id="UP001163046"/>
    </source>
</evidence>
<feature type="compositionally biased region" description="Polar residues" evidence="6">
    <location>
        <begin position="2201"/>
        <end position="2219"/>
    </location>
</feature>
<feature type="domain" description="DNA2/NAM7 helicase-like C-terminal" evidence="9">
    <location>
        <begin position="1733"/>
        <end position="1925"/>
    </location>
</feature>
<dbReference type="GO" id="GO:0016604">
    <property type="term" value="C:nuclear body"/>
    <property type="evidence" value="ECO:0007669"/>
    <property type="project" value="TreeGrafter"/>
</dbReference>
<dbReference type="GO" id="GO:0001147">
    <property type="term" value="F:transcription termination site sequence-specific DNA binding"/>
    <property type="evidence" value="ECO:0007669"/>
    <property type="project" value="TreeGrafter"/>
</dbReference>
<feature type="compositionally biased region" description="Polar residues" evidence="6">
    <location>
        <begin position="543"/>
        <end position="557"/>
    </location>
</feature>
<dbReference type="InterPro" id="IPR041677">
    <property type="entry name" value="DNA2/NAM7_AAA_11"/>
</dbReference>
<evidence type="ECO:0000256" key="1">
    <source>
        <dbReference type="ARBA" id="ARBA00022741"/>
    </source>
</evidence>
<feature type="region of interest" description="Disordered" evidence="6">
    <location>
        <begin position="2313"/>
        <end position="2357"/>
    </location>
</feature>
<dbReference type="InterPro" id="IPR045055">
    <property type="entry name" value="DNA2/NAM7-like"/>
</dbReference>